<feature type="transmembrane region" description="Helical" evidence="1">
    <location>
        <begin position="113"/>
        <end position="129"/>
    </location>
</feature>
<accession>E3HYV3</accession>
<dbReference type="STRING" id="648757.Rvan_1679"/>
<evidence type="ECO:0000313" key="3">
    <source>
        <dbReference type="Proteomes" id="UP000001399"/>
    </source>
</evidence>
<dbReference type="eggNOG" id="COG2141">
    <property type="taxonomic scope" value="Bacteria"/>
</dbReference>
<dbReference type="EMBL" id="CP002292">
    <property type="protein sequence ID" value="ADP70928.1"/>
    <property type="molecule type" value="Genomic_DNA"/>
</dbReference>
<dbReference type="RefSeq" id="WP_013419324.1">
    <property type="nucleotide sequence ID" value="NC_014664.1"/>
</dbReference>
<sequence>MLARRLTATFVAALCITALAIQLHLAIDRAHPGGHSVGGAILNYFSYFTILTNLAIAALLGATAANASDARIWNRPSANTALAVYIIVVATVYAALLRHLYAPSGIEFLAERTLHLVVPAVFVGYWLILIPKGTLRLKDQLGWLVPPAIFFVWTLVHGALTGFYPYPFLNVAERGYTSVLWSGLLFSAFFLTLGTVLIIVDWLLGSLQNRWSGEVPTA</sequence>
<dbReference type="OrthoDB" id="9809977at2"/>
<name>E3HYV3_RHOVT</name>
<dbReference type="KEGG" id="rva:Rvan_1679"/>
<keyword evidence="1" id="KW-0812">Transmembrane</keyword>
<proteinExistence type="predicted"/>
<evidence type="ECO:0000313" key="2">
    <source>
        <dbReference type="EMBL" id="ADP70928.1"/>
    </source>
</evidence>
<dbReference type="AlphaFoldDB" id="E3HYV3"/>
<protein>
    <recommendedName>
        <fullName evidence="4">FAR-17a/AIG1-like protein</fullName>
    </recommendedName>
</protein>
<feature type="transmembrane region" description="Helical" evidence="1">
    <location>
        <begin position="180"/>
        <end position="204"/>
    </location>
</feature>
<keyword evidence="1" id="KW-0472">Membrane</keyword>
<feature type="transmembrane region" description="Helical" evidence="1">
    <location>
        <begin position="141"/>
        <end position="160"/>
    </location>
</feature>
<reference evidence="3" key="1">
    <citation type="journal article" date="2011" name="J. Bacteriol.">
        <title>Genome sequences of eight morphologically diverse alphaproteobacteria.</title>
        <authorList>
            <consortium name="US DOE Joint Genome Institute"/>
            <person name="Brown P.J."/>
            <person name="Kysela D.T."/>
            <person name="Buechlein A."/>
            <person name="Hemmerich C."/>
            <person name="Brun Y.V."/>
        </authorList>
    </citation>
    <scope>NUCLEOTIDE SEQUENCE [LARGE SCALE GENOMIC DNA]</scope>
    <source>
        <strain evidence="3">ATCC 17100 / ATH 3.1.1 / DSM 162 / LMG 4299</strain>
    </source>
</reference>
<organism evidence="2 3">
    <name type="scientific">Rhodomicrobium vannielii (strain ATCC 17100 / DSM 162 / LMG 4299 / NCIMB 10020 / ATH 3.1.1)</name>
    <dbReference type="NCBI Taxonomy" id="648757"/>
    <lineage>
        <taxon>Bacteria</taxon>
        <taxon>Pseudomonadati</taxon>
        <taxon>Pseudomonadota</taxon>
        <taxon>Alphaproteobacteria</taxon>
        <taxon>Hyphomicrobiales</taxon>
        <taxon>Hyphomicrobiaceae</taxon>
        <taxon>Rhodomicrobium</taxon>
    </lineage>
</organism>
<keyword evidence="1" id="KW-1133">Transmembrane helix</keyword>
<evidence type="ECO:0000256" key="1">
    <source>
        <dbReference type="SAM" id="Phobius"/>
    </source>
</evidence>
<dbReference type="HOGENOM" id="CLU_077680_0_0_5"/>
<feature type="transmembrane region" description="Helical" evidence="1">
    <location>
        <begin position="80"/>
        <end position="101"/>
    </location>
</feature>
<feature type="transmembrane region" description="Helical" evidence="1">
    <location>
        <begin position="44"/>
        <end position="68"/>
    </location>
</feature>
<dbReference type="NCBIfam" id="NF038065">
    <property type="entry name" value="Pr6Pr"/>
    <property type="match status" value="1"/>
</dbReference>
<dbReference type="InterPro" id="IPR049713">
    <property type="entry name" value="Pr6Pr-like"/>
</dbReference>
<gene>
    <name evidence="2" type="ordered locus">Rvan_1679</name>
</gene>
<keyword evidence="3" id="KW-1185">Reference proteome</keyword>
<dbReference type="Proteomes" id="UP000001399">
    <property type="component" value="Chromosome"/>
</dbReference>
<evidence type="ECO:0008006" key="4">
    <source>
        <dbReference type="Google" id="ProtNLM"/>
    </source>
</evidence>